<dbReference type="Proteomes" id="UP000053237">
    <property type="component" value="Unassembled WGS sequence"/>
</dbReference>
<evidence type="ECO:0000313" key="2">
    <source>
        <dbReference type="Proteomes" id="UP000053237"/>
    </source>
</evidence>
<reference evidence="1 2" key="1">
    <citation type="submission" date="2012-05" db="EMBL/GenBank/DDBJ databases">
        <title>Recombination and specialization in a pathogen metapopulation.</title>
        <authorList>
            <person name="Gardiner A."/>
            <person name="Kemen E."/>
            <person name="Schultz-Larsen T."/>
            <person name="MacLean D."/>
            <person name="Van Oosterhout C."/>
            <person name="Jones J.D.G."/>
        </authorList>
    </citation>
    <scope>NUCLEOTIDE SEQUENCE [LARGE SCALE GENOMIC DNA]</scope>
    <source>
        <strain evidence="1 2">Ac Nc2</strain>
    </source>
</reference>
<keyword evidence="2" id="KW-1185">Reference proteome</keyword>
<sequence length="129" mass="14420">MILTNHCKFDFKMIDDARMSSISARKCFNAACAAIQEPDYSQQLSLSNCARVSFHGMRIIHKSKFILDLLLRHHPCHDALDNTFLLRIVARLLSQSTAVDTLFDVCGVKSQSHSLENANGIGEVISLEL</sequence>
<name>A0A024GV68_9STRA</name>
<dbReference type="InParanoid" id="A0A024GV68"/>
<accession>A0A024GV68</accession>
<proteinExistence type="predicted"/>
<evidence type="ECO:0000313" key="1">
    <source>
        <dbReference type="EMBL" id="CCI50274.1"/>
    </source>
</evidence>
<dbReference type="AlphaFoldDB" id="A0A024GV68"/>
<dbReference type="EMBL" id="CAIX01000439">
    <property type="protein sequence ID" value="CCI50274.1"/>
    <property type="molecule type" value="Genomic_DNA"/>
</dbReference>
<organism evidence="1 2">
    <name type="scientific">Albugo candida</name>
    <dbReference type="NCBI Taxonomy" id="65357"/>
    <lineage>
        <taxon>Eukaryota</taxon>
        <taxon>Sar</taxon>
        <taxon>Stramenopiles</taxon>
        <taxon>Oomycota</taxon>
        <taxon>Peronosporomycetes</taxon>
        <taxon>Albuginales</taxon>
        <taxon>Albuginaceae</taxon>
        <taxon>Albugo</taxon>
    </lineage>
</organism>
<protein>
    <submittedName>
        <fullName evidence="1">Uncharacterized protein</fullName>
    </submittedName>
</protein>
<comment type="caution">
    <text evidence="1">The sequence shown here is derived from an EMBL/GenBank/DDBJ whole genome shotgun (WGS) entry which is preliminary data.</text>
</comment>
<gene>
    <name evidence="1" type="ORF">BN9_119220</name>
</gene>